<reference evidence="2 3" key="1">
    <citation type="journal article" date="2017" name="Water Res.">
        <title>Comammox in drinking water systems.</title>
        <authorList>
            <person name="Wang Y."/>
            <person name="Ma L."/>
            <person name="Mao Y."/>
            <person name="Jiang X."/>
            <person name="Xia Y."/>
            <person name="Yu K."/>
            <person name="Li B."/>
            <person name="Zhang T."/>
        </authorList>
    </citation>
    <scope>NUCLEOTIDE SEQUENCE [LARGE SCALE GENOMIC DNA]</scope>
    <source>
        <strain evidence="2">SG_bin8</strain>
    </source>
</reference>
<sequence>MLTLALDTALPATQAALHDSASDTIIASISLPMMTGHAEALLPAVEECLRQAGVSYAHLARIGVTTGPGSFTGVRIALSAARAMALALAVPVIGISTLDALTRPHLGQKASVLAVNDARRGELYVQLTATDGTILIEPGLLTPQAVIDGLPHHDILAIGSGTDLVCALSSAITAGERSPIPAIAVIARLAAIADLPDHPPRPLYLRAPDAKPQTPVLATS</sequence>
<dbReference type="InterPro" id="IPR000905">
    <property type="entry name" value="Gcp-like_dom"/>
</dbReference>
<feature type="domain" description="Gcp-like" evidence="1">
    <location>
        <begin position="36"/>
        <end position="127"/>
    </location>
</feature>
<dbReference type="InterPro" id="IPR043129">
    <property type="entry name" value="ATPase_NBD"/>
</dbReference>
<dbReference type="AlphaFoldDB" id="A0A1W9HZB4"/>
<evidence type="ECO:0000259" key="1">
    <source>
        <dbReference type="Pfam" id="PF00814"/>
    </source>
</evidence>
<evidence type="ECO:0000313" key="2">
    <source>
        <dbReference type="EMBL" id="OQW52667.1"/>
    </source>
</evidence>
<dbReference type="NCBIfam" id="TIGR03725">
    <property type="entry name" value="T6A_YeaZ"/>
    <property type="match status" value="1"/>
</dbReference>
<dbReference type="STRING" id="1827387.A4S15_07545"/>
<dbReference type="Pfam" id="PF00814">
    <property type="entry name" value="TsaD"/>
    <property type="match status" value="1"/>
</dbReference>
<gene>
    <name evidence="2" type="ORF">A4S15_07545</name>
</gene>
<dbReference type="PANTHER" id="PTHR11735">
    <property type="entry name" value="TRNA N6-ADENOSINE THREONYLCARBAMOYLTRANSFERASE"/>
    <property type="match status" value="1"/>
</dbReference>
<dbReference type="SUPFAM" id="SSF53067">
    <property type="entry name" value="Actin-like ATPase domain"/>
    <property type="match status" value="1"/>
</dbReference>
<dbReference type="Proteomes" id="UP000192872">
    <property type="component" value="Unassembled WGS sequence"/>
</dbReference>
<dbReference type="RefSeq" id="WP_376800390.1">
    <property type="nucleotide sequence ID" value="NZ_DBNB01000037.1"/>
</dbReference>
<evidence type="ECO:0000313" key="3">
    <source>
        <dbReference type="Proteomes" id="UP000192872"/>
    </source>
</evidence>
<protein>
    <recommendedName>
        <fullName evidence="1">Gcp-like domain-containing protein</fullName>
    </recommendedName>
</protein>
<dbReference type="PANTHER" id="PTHR11735:SF11">
    <property type="entry name" value="TRNA THREONYLCARBAMOYLADENOSINE BIOSYNTHESIS PROTEIN TSAB"/>
    <property type="match status" value="1"/>
</dbReference>
<comment type="caution">
    <text evidence="2">The sequence shown here is derived from an EMBL/GenBank/DDBJ whole genome shotgun (WGS) entry which is preliminary data.</text>
</comment>
<proteinExistence type="predicted"/>
<accession>A0A1W9HZB4</accession>
<organism evidence="2 3">
    <name type="scientific">Candidatus Raskinella chloraquaticus</name>
    <dbReference type="NCBI Taxonomy" id="1951219"/>
    <lineage>
        <taxon>Bacteria</taxon>
        <taxon>Pseudomonadati</taxon>
        <taxon>Pseudomonadota</taxon>
        <taxon>Alphaproteobacteria</taxon>
        <taxon>Hyphomicrobiales</taxon>
        <taxon>Phreatobacteraceae</taxon>
        <taxon>Candidatus Raskinella</taxon>
    </lineage>
</organism>
<dbReference type="EMBL" id="LWDL01000012">
    <property type="protein sequence ID" value="OQW52667.1"/>
    <property type="molecule type" value="Genomic_DNA"/>
</dbReference>
<dbReference type="InterPro" id="IPR022496">
    <property type="entry name" value="T6A_TsaB"/>
</dbReference>
<dbReference type="Gene3D" id="3.30.420.40">
    <property type="match status" value="2"/>
</dbReference>
<name>A0A1W9HZB4_9HYPH</name>
<dbReference type="GO" id="GO:0005829">
    <property type="term" value="C:cytosol"/>
    <property type="evidence" value="ECO:0007669"/>
    <property type="project" value="TreeGrafter"/>
</dbReference>
<dbReference type="GO" id="GO:0002949">
    <property type="term" value="P:tRNA threonylcarbamoyladenosine modification"/>
    <property type="evidence" value="ECO:0007669"/>
    <property type="project" value="InterPro"/>
</dbReference>